<dbReference type="PANTHER" id="PTHR12461:SF105">
    <property type="entry name" value="HYPOXIA-INDUCIBLE FACTOR 1-ALPHA INHIBITOR"/>
    <property type="match status" value="1"/>
</dbReference>
<protein>
    <submittedName>
        <fullName evidence="2">Cupin-like domain-containing protein</fullName>
    </submittedName>
</protein>
<feature type="domain" description="JmjC" evidence="1">
    <location>
        <begin position="81"/>
        <end position="255"/>
    </location>
</feature>
<proteinExistence type="predicted"/>
<name>A0ABU3D8D9_9FLAO</name>
<dbReference type="EMBL" id="JAVRHK010000011">
    <property type="protein sequence ID" value="MDT0677769.1"/>
    <property type="molecule type" value="Genomic_DNA"/>
</dbReference>
<sequence length="294" mass="34387">MKLNLQDIPRVRGISKEEFQEKYFIPQKPVVFEDLSADWPATQKWNFDYFRKKVGDVVVPLYNGEPAKAGEKSHAPSAEMKFGKYVDILQKGPTDLRMFFFNLLQNSPDLVDDFRYPENLGVKFFKRLPVLFVGGQGAKVVMHYDMDLANNFHFNFVGEKRILLFPPEETKYLYKVPYSIVSMEIIDMDNPDFNKYPALKKAKGFEVKLKHGEALYIPSKWWHFIKYETASLSLTLRSLPKSPGKILEVLNNLIIMRNYDAVMRKWKGQKWIDYKNEQAIKNTHNSAKLNKDEQ</sequence>
<evidence type="ECO:0000313" key="2">
    <source>
        <dbReference type="EMBL" id="MDT0677769.1"/>
    </source>
</evidence>
<dbReference type="SMART" id="SM00558">
    <property type="entry name" value="JmjC"/>
    <property type="match status" value="1"/>
</dbReference>
<evidence type="ECO:0000313" key="3">
    <source>
        <dbReference type="Proteomes" id="UP001262582"/>
    </source>
</evidence>
<dbReference type="SUPFAM" id="SSF51197">
    <property type="entry name" value="Clavaminate synthase-like"/>
    <property type="match status" value="1"/>
</dbReference>
<dbReference type="Pfam" id="PF13621">
    <property type="entry name" value="Cupin_8"/>
    <property type="match status" value="1"/>
</dbReference>
<organism evidence="2 3">
    <name type="scientific">Autumnicola musiva</name>
    <dbReference type="NCBI Taxonomy" id="3075589"/>
    <lineage>
        <taxon>Bacteria</taxon>
        <taxon>Pseudomonadati</taxon>
        <taxon>Bacteroidota</taxon>
        <taxon>Flavobacteriia</taxon>
        <taxon>Flavobacteriales</taxon>
        <taxon>Flavobacteriaceae</taxon>
        <taxon>Autumnicola</taxon>
    </lineage>
</organism>
<dbReference type="Gene3D" id="2.60.120.650">
    <property type="entry name" value="Cupin"/>
    <property type="match status" value="1"/>
</dbReference>
<dbReference type="InterPro" id="IPR003347">
    <property type="entry name" value="JmjC_dom"/>
</dbReference>
<gene>
    <name evidence="2" type="ORF">RM539_14370</name>
</gene>
<dbReference type="PANTHER" id="PTHR12461">
    <property type="entry name" value="HYPOXIA-INDUCIBLE FACTOR 1 ALPHA INHIBITOR-RELATED"/>
    <property type="match status" value="1"/>
</dbReference>
<accession>A0ABU3D8D9</accession>
<dbReference type="PROSITE" id="PS51184">
    <property type="entry name" value="JMJC"/>
    <property type="match status" value="1"/>
</dbReference>
<dbReference type="InterPro" id="IPR041667">
    <property type="entry name" value="Cupin_8"/>
</dbReference>
<comment type="caution">
    <text evidence="2">The sequence shown here is derived from an EMBL/GenBank/DDBJ whole genome shotgun (WGS) entry which is preliminary data.</text>
</comment>
<keyword evidence="3" id="KW-1185">Reference proteome</keyword>
<evidence type="ECO:0000259" key="1">
    <source>
        <dbReference type="PROSITE" id="PS51184"/>
    </source>
</evidence>
<dbReference type="Proteomes" id="UP001262582">
    <property type="component" value="Unassembled WGS sequence"/>
</dbReference>
<reference evidence="2 3" key="1">
    <citation type="submission" date="2023-09" db="EMBL/GenBank/DDBJ databases">
        <authorList>
            <person name="Rey-Velasco X."/>
        </authorList>
    </citation>
    <scope>NUCLEOTIDE SEQUENCE [LARGE SCALE GENOMIC DNA]</scope>
    <source>
        <strain evidence="2 3">F117</strain>
    </source>
</reference>
<dbReference type="RefSeq" id="WP_311504110.1">
    <property type="nucleotide sequence ID" value="NZ_JAVRHK010000011.1"/>
</dbReference>